<sequence>MFRRTTVAVSAAAVLSGWLTIGSAASAEEPSDSVSLPSEGLEVRSSLGEIGGTGAERTVTVNLVVTNVSGEAIPGPLRLGLEWADTAGWRALATDGLSHSHTILSGPVPGARIDIAEFPAGGELTIGLMARLNTETVADGALVLHMFTSRGHPTELPASCAAPQAEWSGCVPLRFELPLHQVSLTKSATAVTDEQGVVTAIDYTVLATNDGIFDFDAAAPPVVVDDLSGVLDDGELDGDPTASTGSFEPSSPGTLRWSGPLPAGDTVELTYRVAVAPAATLPPAEAGDRSARNVVRAFNAATDVTDVIACGEPTEATCAETTTPLEPVVASVKLAASALEVEQGDAITLSATGFSADGSEIGDVTEAVTLTSDVDTDVIEGSTVRFPSASPHVITGTLPNGVSGSVTITVRPVAVPSPRPPEHIIREENAAESPRAVARGTSDSRPLPDVGGPEVITPAVALALIAVGLLIAKLRRRAPSSR</sequence>
<evidence type="ECO:0000256" key="1">
    <source>
        <dbReference type="SAM" id="MobiDB-lite"/>
    </source>
</evidence>
<dbReference type="RefSeq" id="WP_121794181.1">
    <property type="nucleotide sequence ID" value="NZ_RDBF01000005.1"/>
</dbReference>
<feature type="compositionally biased region" description="Polar residues" evidence="1">
    <location>
        <begin position="241"/>
        <end position="253"/>
    </location>
</feature>
<evidence type="ECO:0000313" key="5">
    <source>
        <dbReference type="EMBL" id="RLV55985.1"/>
    </source>
</evidence>
<dbReference type="AlphaFoldDB" id="A0A3L8PKR8"/>
<dbReference type="Pfam" id="PF25549">
    <property type="entry name" value="DUF7927"/>
    <property type="match status" value="1"/>
</dbReference>
<dbReference type="InterPro" id="IPR057687">
    <property type="entry name" value="DUF7927"/>
</dbReference>
<evidence type="ECO:0000256" key="2">
    <source>
        <dbReference type="SAM" id="Phobius"/>
    </source>
</evidence>
<accession>A0A3L8PKR8</accession>
<dbReference type="Proteomes" id="UP000282515">
    <property type="component" value="Unassembled WGS sequence"/>
</dbReference>
<dbReference type="EMBL" id="RDBF01000005">
    <property type="protein sequence ID" value="RLV55985.1"/>
    <property type="molecule type" value="Genomic_DNA"/>
</dbReference>
<reference evidence="5 6" key="1">
    <citation type="submission" date="2018-10" db="EMBL/GenBank/DDBJ databases">
        <title>Aeromicrobium sp. 9W16Y-2 whole genome shotgun sequence.</title>
        <authorList>
            <person name="Li F."/>
        </authorList>
    </citation>
    <scope>NUCLEOTIDE SEQUENCE [LARGE SCALE GENOMIC DNA]</scope>
    <source>
        <strain evidence="5 6">9W16Y-2</strain>
    </source>
</reference>
<feature type="region of interest" description="Disordered" evidence="1">
    <location>
        <begin position="418"/>
        <end position="450"/>
    </location>
</feature>
<evidence type="ECO:0000259" key="4">
    <source>
        <dbReference type="Pfam" id="PF25549"/>
    </source>
</evidence>
<proteinExistence type="predicted"/>
<keyword evidence="6" id="KW-1185">Reference proteome</keyword>
<feature type="signal peptide" evidence="3">
    <location>
        <begin position="1"/>
        <end position="27"/>
    </location>
</feature>
<dbReference type="OrthoDB" id="5007716at2"/>
<keyword evidence="2" id="KW-0472">Membrane</keyword>
<keyword evidence="2" id="KW-0812">Transmembrane</keyword>
<feature type="domain" description="DUF7927" evidence="4">
    <location>
        <begin position="199"/>
        <end position="322"/>
    </location>
</feature>
<feature type="compositionally biased region" description="Basic and acidic residues" evidence="1">
    <location>
        <begin position="420"/>
        <end position="429"/>
    </location>
</feature>
<feature type="chain" id="PRO_5018249392" description="DUF7927 domain-containing protein" evidence="3">
    <location>
        <begin position="28"/>
        <end position="482"/>
    </location>
</feature>
<feature type="region of interest" description="Disordered" evidence="1">
    <location>
        <begin position="233"/>
        <end position="253"/>
    </location>
</feature>
<keyword evidence="2" id="KW-1133">Transmembrane helix</keyword>
<protein>
    <recommendedName>
        <fullName evidence="4">DUF7927 domain-containing protein</fullName>
    </recommendedName>
</protein>
<name>A0A3L8PKR8_9ACTN</name>
<evidence type="ECO:0000313" key="6">
    <source>
        <dbReference type="Proteomes" id="UP000282515"/>
    </source>
</evidence>
<gene>
    <name evidence="5" type="ORF">D9V41_08810</name>
</gene>
<comment type="caution">
    <text evidence="5">The sequence shown here is derived from an EMBL/GenBank/DDBJ whole genome shotgun (WGS) entry which is preliminary data.</text>
</comment>
<organism evidence="5 6">
    <name type="scientific">Aeromicrobium phragmitis</name>
    <dbReference type="NCBI Taxonomy" id="2478914"/>
    <lineage>
        <taxon>Bacteria</taxon>
        <taxon>Bacillati</taxon>
        <taxon>Actinomycetota</taxon>
        <taxon>Actinomycetes</taxon>
        <taxon>Propionibacteriales</taxon>
        <taxon>Nocardioidaceae</taxon>
        <taxon>Aeromicrobium</taxon>
    </lineage>
</organism>
<evidence type="ECO:0000256" key="3">
    <source>
        <dbReference type="SAM" id="SignalP"/>
    </source>
</evidence>
<keyword evidence="3" id="KW-0732">Signal</keyword>
<feature type="transmembrane region" description="Helical" evidence="2">
    <location>
        <begin position="455"/>
        <end position="472"/>
    </location>
</feature>